<keyword evidence="3" id="KW-1185">Reference proteome</keyword>
<name>A0A6A6V3M3_9PLEO</name>
<feature type="domain" description="N-acetyltransferase" evidence="1">
    <location>
        <begin position="192"/>
        <end position="353"/>
    </location>
</feature>
<keyword evidence="2" id="KW-0808">Transferase</keyword>
<dbReference type="GO" id="GO:0016747">
    <property type="term" value="F:acyltransferase activity, transferring groups other than amino-acyl groups"/>
    <property type="evidence" value="ECO:0007669"/>
    <property type="project" value="InterPro"/>
</dbReference>
<proteinExistence type="predicted"/>
<sequence>MPIQVVPYNPTWPTHFQHISTRLSSLLTSTPHLSIEHIGSTSVPGLASKPIIDIDIIVSRPHLLPAIRALESAGFTYLGDLGIPDRHVLRDPEQEPVKRNVYVVIQGSVGFRNHLGLREVLRRDRGLREEYGRVKMELAGRVGSVDEYVEGKSGVLRKILKGAGVLREEELEGVEEVNRVAERIKPMRTERLVVREFGELDVEMYWKLESSVEQVRYQRYPPRTREEAGRYVVGVMRDSFKRPREVFEFVVECEGEFVGRAGALVVREGKEGGGDGVPEAHLFYSILPKWQGKGYATEAVRKVVDILPEPLRLVVECHPENERSVRMAERLGMERWRPVDGAEDSVFFRREIGEGGIGQS</sequence>
<gene>
    <name evidence="2" type="ORF">M011DRAFT_480510</name>
</gene>
<dbReference type="Gene3D" id="3.30.460.10">
    <property type="entry name" value="Beta Polymerase, domain 2"/>
    <property type="match status" value="1"/>
</dbReference>
<organism evidence="2 3">
    <name type="scientific">Sporormia fimetaria CBS 119925</name>
    <dbReference type="NCBI Taxonomy" id="1340428"/>
    <lineage>
        <taxon>Eukaryota</taxon>
        <taxon>Fungi</taxon>
        <taxon>Dikarya</taxon>
        <taxon>Ascomycota</taxon>
        <taxon>Pezizomycotina</taxon>
        <taxon>Dothideomycetes</taxon>
        <taxon>Pleosporomycetidae</taxon>
        <taxon>Pleosporales</taxon>
        <taxon>Sporormiaceae</taxon>
        <taxon>Sporormia</taxon>
    </lineage>
</organism>
<dbReference type="PANTHER" id="PTHR34822:SF1">
    <property type="entry name" value="GRPB FAMILY PROTEIN"/>
    <property type="match status" value="1"/>
</dbReference>
<evidence type="ECO:0000259" key="1">
    <source>
        <dbReference type="PROSITE" id="PS51186"/>
    </source>
</evidence>
<accession>A0A6A6V3M3</accession>
<reference evidence="2" key="1">
    <citation type="journal article" date="2020" name="Stud. Mycol.">
        <title>101 Dothideomycetes genomes: a test case for predicting lifestyles and emergence of pathogens.</title>
        <authorList>
            <person name="Haridas S."/>
            <person name="Albert R."/>
            <person name="Binder M."/>
            <person name="Bloem J."/>
            <person name="Labutti K."/>
            <person name="Salamov A."/>
            <person name="Andreopoulos B."/>
            <person name="Baker S."/>
            <person name="Barry K."/>
            <person name="Bills G."/>
            <person name="Bluhm B."/>
            <person name="Cannon C."/>
            <person name="Castanera R."/>
            <person name="Culley D."/>
            <person name="Daum C."/>
            <person name="Ezra D."/>
            <person name="Gonzalez J."/>
            <person name="Henrissat B."/>
            <person name="Kuo A."/>
            <person name="Liang C."/>
            <person name="Lipzen A."/>
            <person name="Lutzoni F."/>
            <person name="Magnuson J."/>
            <person name="Mondo S."/>
            <person name="Nolan M."/>
            <person name="Ohm R."/>
            <person name="Pangilinan J."/>
            <person name="Park H.-J."/>
            <person name="Ramirez L."/>
            <person name="Alfaro M."/>
            <person name="Sun H."/>
            <person name="Tritt A."/>
            <person name="Yoshinaga Y."/>
            <person name="Zwiers L.-H."/>
            <person name="Turgeon B."/>
            <person name="Goodwin S."/>
            <person name="Spatafora J."/>
            <person name="Crous P."/>
            <person name="Grigoriev I."/>
        </authorList>
    </citation>
    <scope>NUCLEOTIDE SEQUENCE</scope>
    <source>
        <strain evidence="2">CBS 119925</strain>
    </source>
</reference>
<dbReference type="Gene3D" id="3.40.630.30">
    <property type="match status" value="1"/>
</dbReference>
<dbReference type="Proteomes" id="UP000799440">
    <property type="component" value="Unassembled WGS sequence"/>
</dbReference>
<keyword evidence="2" id="KW-0012">Acyltransferase</keyword>
<dbReference type="InterPro" id="IPR000182">
    <property type="entry name" value="GNAT_dom"/>
</dbReference>
<dbReference type="InterPro" id="IPR043519">
    <property type="entry name" value="NT_sf"/>
</dbReference>
<protein>
    <submittedName>
        <fullName evidence="2">Acyl-CoA N-acyltransferase</fullName>
    </submittedName>
</protein>
<dbReference type="Pfam" id="PF04229">
    <property type="entry name" value="GrpB"/>
    <property type="match status" value="1"/>
</dbReference>
<evidence type="ECO:0000313" key="2">
    <source>
        <dbReference type="EMBL" id="KAF2743777.1"/>
    </source>
</evidence>
<dbReference type="PANTHER" id="PTHR34822">
    <property type="entry name" value="GRPB DOMAIN PROTEIN (AFU_ORTHOLOGUE AFUA_1G01530)"/>
    <property type="match status" value="1"/>
</dbReference>
<dbReference type="OrthoDB" id="630895at2759"/>
<dbReference type="SUPFAM" id="SSF55729">
    <property type="entry name" value="Acyl-CoA N-acyltransferases (Nat)"/>
    <property type="match status" value="1"/>
</dbReference>
<dbReference type="InterPro" id="IPR016181">
    <property type="entry name" value="Acyl_CoA_acyltransferase"/>
</dbReference>
<dbReference type="InterPro" id="IPR007344">
    <property type="entry name" value="GrpB/CoaE"/>
</dbReference>
<evidence type="ECO:0000313" key="3">
    <source>
        <dbReference type="Proteomes" id="UP000799440"/>
    </source>
</evidence>
<dbReference type="SUPFAM" id="SSF81301">
    <property type="entry name" value="Nucleotidyltransferase"/>
    <property type="match status" value="1"/>
</dbReference>
<dbReference type="AlphaFoldDB" id="A0A6A6V3M3"/>
<dbReference type="Pfam" id="PF13302">
    <property type="entry name" value="Acetyltransf_3"/>
    <property type="match status" value="1"/>
</dbReference>
<dbReference type="PROSITE" id="PS51186">
    <property type="entry name" value="GNAT"/>
    <property type="match status" value="1"/>
</dbReference>
<dbReference type="EMBL" id="MU006594">
    <property type="protein sequence ID" value="KAF2743777.1"/>
    <property type="molecule type" value="Genomic_DNA"/>
</dbReference>